<dbReference type="EMBL" id="JABEZU010000003">
    <property type="protein sequence ID" value="NOV98201.1"/>
    <property type="molecule type" value="Genomic_DNA"/>
</dbReference>
<dbReference type="Proteomes" id="UP000757540">
    <property type="component" value="Unassembled WGS sequence"/>
</dbReference>
<organism evidence="1 2">
    <name type="scientific">Isoptericola halotolerans</name>
    <dbReference type="NCBI Taxonomy" id="300560"/>
    <lineage>
        <taxon>Bacteria</taxon>
        <taxon>Bacillati</taxon>
        <taxon>Actinomycetota</taxon>
        <taxon>Actinomycetes</taxon>
        <taxon>Micrococcales</taxon>
        <taxon>Promicromonosporaceae</taxon>
        <taxon>Isoptericola</taxon>
    </lineage>
</organism>
<reference evidence="1 2" key="1">
    <citation type="submission" date="2020-05" db="EMBL/GenBank/DDBJ databases">
        <title>Genomic Encyclopedia of Type Strains, Phase III (KMG-III): the genomes of soil and plant-associated and newly described type strains.</title>
        <authorList>
            <person name="Whitman W."/>
        </authorList>
    </citation>
    <scope>NUCLEOTIDE SEQUENCE [LARGE SCALE GENOMIC DNA]</scope>
    <source>
        <strain evidence="1 2">KCTC 19046</strain>
    </source>
</reference>
<dbReference type="RefSeq" id="WP_171784413.1">
    <property type="nucleotide sequence ID" value="NZ_BAAAML010000012.1"/>
</dbReference>
<name>A0ABX2A6I0_9MICO</name>
<sequence length="52" mass="5954">MSPHIAWQRATDDVERRVSALEDARDEQCPRWIAATATALVFLANLARWEKS</sequence>
<evidence type="ECO:0000313" key="2">
    <source>
        <dbReference type="Proteomes" id="UP000757540"/>
    </source>
</evidence>
<protein>
    <submittedName>
        <fullName evidence="1">Uncharacterized protein</fullName>
    </submittedName>
</protein>
<keyword evidence="2" id="KW-1185">Reference proteome</keyword>
<gene>
    <name evidence="1" type="ORF">HDG69_002786</name>
</gene>
<proteinExistence type="predicted"/>
<comment type="caution">
    <text evidence="1">The sequence shown here is derived from an EMBL/GenBank/DDBJ whole genome shotgun (WGS) entry which is preliminary data.</text>
</comment>
<accession>A0ABX2A6I0</accession>
<evidence type="ECO:0000313" key="1">
    <source>
        <dbReference type="EMBL" id="NOV98201.1"/>
    </source>
</evidence>